<evidence type="ECO:0000313" key="7">
    <source>
        <dbReference type="Proteomes" id="UP000651333"/>
    </source>
</evidence>
<dbReference type="GO" id="GO:0006508">
    <property type="term" value="P:proteolysis"/>
    <property type="evidence" value="ECO:0007669"/>
    <property type="project" value="UniProtKB-KW"/>
</dbReference>
<dbReference type="GO" id="GO:0046872">
    <property type="term" value="F:metal ion binding"/>
    <property type="evidence" value="ECO:0007669"/>
    <property type="project" value="UniProtKB-KW"/>
</dbReference>
<gene>
    <name evidence="6" type="ORF">IMAU30003_01063</name>
</gene>
<dbReference type="EMBL" id="WCHB01000029">
    <property type="protein sequence ID" value="NRO34822.1"/>
    <property type="molecule type" value="Genomic_DNA"/>
</dbReference>
<keyword evidence="5" id="KW-0378">Hydrolase</keyword>
<keyword evidence="2 6" id="KW-0031">Aminopeptidase</keyword>
<evidence type="ECO:0000256" key="5">
    <source>
        <dbReference type="ARBA" id="ARBA00022801"/>
    </source>
</evidence>
<evidence type="ECO:0000256" key="2">
    <source>
        <dbReference type="ARBA" id="ARBA00022438"/>
    </source>
</evidence>
<keyword evidence="3" id="KW-0645">Protease</keyword>
<dbReference type="InterPro" id="IPR008007">
    <property type="entry name" value="Peptidase_M42"/>
</dbReference>
<sequence length="114" mass="12813">MQKEQEIQMLKEFSDANSTSGFEEEFVKLFTSYAEKTANIEVDGMLNVYASKKENKGDRPVIQLDAHSDAVGFITQAVRPNGLIKFVPLGGWVKYNIPALRLKLETVMANIFLV</sequence>
<keyword evidence="4" id="KW-0479">Metal-binding</keyword>
<evidence type="ECO:0000256" key="4">
    <source>
        <dbReference type="ARBA" id="ARBA00022723"/>
    </source>
</evidence>
<dbReference type="InterPro" id="IPR023367">
    <property type="entry name" value="Peptidase_M42_dom2"/>
</dbReference>
<evidence type="ECO:0000313" key="6">
    <source>
        <dbReference type="EMBL" id="NRO34822.1"/>
    </source>
</evidence>
<dbReference type="GO" id="GO:0004177">
    <property type="term" value="F:aminopeptidase activity"/>
    <property type="evidence" value="ECO:0007669"/>
    <property type="project" value="UniProtKB-KW"/>
</dbReference>
<dbReference type="Gene3D" id="2.40.30.40">
    <property type="entry name" value="Peptidase M42, domain 2"/>
    <property type="match status" value="1"/>
</dbReference>
<dbReference type="SUPFAM" id="SSF53187">
    <property type="entry name" value="Zn-dependent exopeptidases"/>
    <property type="match status" value="1"/>
</dbReference>
<name>A0A9Q5BZL3_LACHE</name>
<dbReference type="PANTHER" id="PTHR32481:SF0">
    <property type="entry name" value="AMINOPEPTIDASE YPDE-RELATED"/>
    <property type="match status" value="1"/>
</dbReference>
<dbReference type="Pfam" id="PF05343">
    <property type="entry name" value="Peptidase_M42"/>
    <property type="match status" value="1"/>
</dbReference>
<dbReference type="PANTHER" id="PTHR32481">
    <property type="entry name" value="AMINOPEPTIDASE"/>
    <property type="match status" value="1"/>
</dbReference>
<dbReference type="Gene3D" id="3.40.630.10">
    <property type="entry name" value="Zn peptidases"/>
    <property type="match status" value="1"/>
</dbReference>
<comment type="similarity">
    <text evidence="1">Belongs to the peptidase M42 family.</text>
</comment>
<evidence type="ECO:0000256" key="1">
    <source>
        <dbReference type="ARBA" id="ARBA00006272"/>
    </source>
</evidence>
<proteinExistence type="inferred from homology"/>
<dbReference type="InterPro" id="IPR051464">
    <property type="entry name" value="Peptidase_M42_aminopept"/>
</dbReference>
<dbReference type="Proteomes" id="UP000651333">
    <property type="component" value="Unassembled WGS sequence"/>
</dbReference>
<reference evidence="6" key="1">
    <citation type="submission" date="2019-09" db="EMBL/GenBank/DDBJ databases">
        <title>Comparative genomic analysis of Lactobacillus helveticus.</title>
        <authorList>
            <person name="Zhang H."/>
            <person name="Chen Y."/>
            <person name="Zhong Z."/>
        </authorList>
    </citation>
    <scope>NUCLEOTIDE SEQUENCE</scope>
    <source>
        <strain evidence="6">IMAU30003</strain>
    </source>
</reference>
<evidence type="ECO:0000256" key="3">
    <source>
        <dbReference type="ARBA" id="ARBA00022670"/>
    </source>
</evidence>
<dbReference type="AlphaFoldDB" id="A0A9Q5BZL3"/>
<protein>
    <submittedName>
        <fullName evidence="6">Aminopeptidase YsdC</fullName>
    </submittedName>
</protein>
<accession>A0A9Q5BZL3</accession>
<organism evidence="6 7">
    <name type="scientific">Lactobacillus helveticus</name>
    <name type="common">Lactobacillus suntoryeus</name>
    <dbReference type="NCBI Taxonomy" id="1587"/>
    <lineage>
        <taxon>Bacteria</taxon>
        <taxon>Bacillati</taxon>
        <taxon>Bacillota</taxon>
        <taxon>Bacilli</taxon>
        <taxon>Lactobacillales</taxon>
        <taxon>Lactobacillaceae</taxon>
        <taxon>Lactobacillus</taxon>
    </lineage>
</organism>
<comment type="caution">
    <text evidence="6">The sequence shown here is derived from an EMBL/GenBank/DDBJ whole genome shotgun (WGS) entry which is preliminary data.</text>
</comment>